<dbReference type="RefSeq" id="WP_156273564.1">
    <property type="nucleotide sequence ID" value="NZ_CP046244.1"/>
</dbReference>
<dbReference type="OrthoDB" id="9928403at2"/>
<dbReference type="Proteomes" id="UP000425916">
    <property type="component" value="Chromosome"/>
</dbReference>
<gene>
    <name evidence="1" type="ORF">MGLY_20620</name>
</gene>
<evidence type="ECO:0000313" key="1">
    <source>
        <dbReference type="EMBL" id="QGP92674.1"/>
    </source>
</evidence>
<dbReference type="AlphaFoldDB" id="A0A6I5ZRP6"/>
<dbReference type="EMBL" id="CP046244">
    <property type="protein sequence ID" value="QGP92674.1"/>
    <property type="molecule type" value="Genomic_DNA"/>
</dbReference>
<name>A0A6I5ZRP6_9FIRM</name>
<sequence length="80" mass="9374">MRPFIGNFAEPTKEKVFPFHFDAKKDVLVTNHLEPVVKSDLKVAELTTKTEVRREDDDDLPSFLTKTKIDREDDDDDIYF</sequence>
<keyword evidence="2" id="KW-1185">Reference proteome</keyword>
<protein>
    <submittedName>
        <fullName evidence="1">Uncharacterized protein</fullName>
    </submittedName>
</protein>
<reference evidence="1 2" key="1">
    <citation type="submission" date="2019-11" db="EMBL/GenBank/DDBJ databases">
        <title>Genome sequence of Moorella glycerini DSM11254.</title>
        <authorList>
            <person name="Poehlein A."/>
            <person name="Boeer T."/>
            <person name="Daniel R."/>
        </authorList>
    </citation>
    <scope>NUCLEOTIDE SEQUENCE [LARGE SCALE GENOMIC DNA]</scope>
    <source>
        <strain evidence="1 2">DSM 11254</strain>
    </source>
</reference>
<evidence type="ECO:0000313" key="2">
    <source>
        <dbReference type="Proteomes" id="UP000425916"/>
    </source>
</evidence>
<accession>A0A6I5ZRP6</accession>
<organism evidence="1 2">
    <name type="scientific">Neomoorella glycerini</name>
    <dbReference type="NCBI Taxonomy" id="55779"/>
    <lineage>
        <taxon>Bacteria</taxon>
        <taxon>Bacillati</taxon>
        <taxon>Bacillota</taxon>
        <taxon>Clostridia</taxon>
        <taxon>Neomoorellales</taxon>
        <taxon>Neomoorellaceae</taxon>
        <taxon>Neomoorella</taxon>
    </lineage>
</organism>
<proteinExistence type="predicted"/>